<keyword evidence="13" id="KW-0648">Protein biosynthesis</keyword>
<keyword evidence="15" id="KW-0175">Coiled coil</keyword>
<dbReference type="GO" id="GO:0006419">
    <property type="term" value="P:alanyl-tRNA aminoacylation"/>
    <property type="evidence" value="ECO:0007669"/>
    <property type="project" value="InterPro"/>
</dbReference>
<dbReference type="EC" id="6.1.1.7" evidence="4"/>
<dbReference type="GO" id="GO:0002161">
    <property type="term" value="F:aminoacyl-tRNA deacylase activity"/>
    <property type="evidence" value="ECO:0007669"/>
    <property type="project" value="UniProtKB-ARBA"/>
</dbReference>
<dbReference type="SUPFAM" id="SSF50447">
    <property type="entry name" value="Translation proteins"/>
    <property type="match status" value="1"/>
</dbReference>
<dbReference type="Gene3D" id="2.40.30.130">
    <property type="match status" value="1"/>
</dbReference>
<dbReference type="Pfam" id="PF02272">
    <property type="entry name" value="DHHA1"/>
    <property type="match status" value="1"/>
</dbReference>
<evidence type="ECO:0000259" key="16">
    <source>
        <dbReference type="PROSITE" id="PS50860"/>
    </source>
</evidence>
<dbReference type="FunFam" id="3.30.980.10:FF:000026">
    <property type="entry name" value="Threonyl/alanyl tRNA synthetase SAD"/>
    <property type="match status" value="1"/>
</dbReference>
<evidence type="ECO:0000256" key="3">
    <source>
        <dbReference type="ARBA" id="ARBA00008226"/>
    </source>
</evidence>
<keyword evidence="6" id="KW-0820">tRNA-binding</keyword>
<dbReference type="InterPro" id="IPR018164">
    <property type="entry name" value="Ala-tRNA-synth_IIc_N"/>
</dbReference>
<evidence type="ECO:0000256" key="5">
    <source>
        <dbReference type="ARBA" id="ARBA00017959"/>
    </source>
</evidence>
<dbReference type="InterPro" id="IPR003156">
    <property type="entry name" value="DHHA1_dom"/>
</dbReference>
<dbReference type="RefSeq" id="WP_058938100.1">
    <property type="nucleotide sequence ID" value="NZ_LLYW01000006.1"/>
</dbReference>
<feature type="coiled-coil region" evidence="15">
    <location>
        <begin position="261"/>
        <end position="295"/>
    </location>
</feature>
<dbReference type="PANTHER" id="PTHR43462">
    <property type="entry name" value="ALANYL-TRNA EDITING PROTEIN"/>
    <property type="match status" value="1"/>
</dbReference>
<evidence type="ECO:0000313" key="18">
    <source>
        <dbReference type="Proteomes" id="UP000053462"/>
    </source>
</evidence>
<evidence type="ECO:0000256" key="10">
    <source>
        <dbReference type="ARBA" id="ARBA00022833"/>
    </source>
</evidence>
<evidence type="ECO:0000256" key="7">
    <source>
        <dbReference type="ARBA" id="ARBA00022598"/>
    </source>
</evidence>
<evidence type="ECO:0000313" key="17">
    <source>
        <dbReference type="EMBL" id="KUH34388.1"/>
    </source>
</evidence>
<comment type="subcellular location">
    <subcellularLocation>
        <location evidence="2">Cytoplasm</location>
    </subcellularLocation>
</comment>
<dbReference type="Gene3D" id="3.30.980.10">
    <property type="entry name" value="Threonyl-trna Synthetase, Chain A, domain 2"/>
    <property type="match status" value="1"/>
</dbReference>
<proteinExistence type="inferred from homology"/>
<name>A0A124EBK7_9EURY</name>
<dbReference type="InterPro" id="IPR009000">
    <property type="entry name" value="Transl_B-barrel_sf"/>
</dbReference>
<dbReference type="PROSITE" id="PS50860">
    <property type="entry name" value="AA_TRNA_LIGASE_II_ALA"/>
    <property type="match status" value="1"/>
</dbReference>
<dbReference type="GO" id="GO:0005737">
    <property type="term" value="C:cytoplasm"/>
    <property type="evidence" value="ECO:0007669"/>
    <property type="project" value="UniProtKB-SubCell"/>
</dbReference>
<evidence type="ECO:0000256" key="15">
    <source>
        <dbReference type="SAM" id="Coils"/>
    </source>
</evidence>
<comment type="similarity">
    <text evidence="3">Belongs to the class-II aminoacyl-tRNA synthetase family.</text>
</comment>
<evidence type="ECO:0000256" key="1">
    <source>
        <dbReference type="ARBA" id="ARBA00001947"/>
    </source>
</evidence>
<dbReference type="GO" id="GO:0004813">
    <property type="term" value="F:alanine-tRNA ligase activity"/>
    <property type="evidence" value="ECO:0007669"/>
    <property type="project" value="UniProtKB-EC"/>
</dbReference>
<dbReference type="InterPro" id="IPR018165">
    <property type="entry name" value="Ala-tRNA-synth_IIc_core"/>
</dbReference>
<evidence type="ECO:0000256" key="14">
    <source>
        <dbReference type="ARBA" id="ARBA00023146"/>
    </source>
</evidence>
<dbReference type="Proteomes" id="UP000053462">
    <property type="component" value="Unassembled WGS sequence"/>
</dbReference>
<dbReference type="SMART" id="SM00863">
    <property type="entry name" value="tRNA_SAD"/>
    <property type="match status" value="1"/>
</dbReference>
<evidence type="ECO:0000256" key="4">
    <source>
        <dbReference type="ARBA" id="ARBA00013168"/>
    </source>
</evidence>
<comment type="cofactor">
    <cofactor evidence="1">
        <name>Zn(2+)</name>
        <dbReference type="ChEBI" id="CHEBI:29105"/>
    </cofactor>
</comment>
<keyword evidence="10" id="KW-0862">Zinc</keyword>
<dbReference type="STRING" id="227598.APY94_02250"/>
<dbReference type="GO" id="GO:0046872">
    <property type="term" value="F:metal ion binding"/>
    <property type="evidence" value="ECO:0007669"/>
    <property type="project" value="UniProtKB-KW"/>
</dbReference>
<dbReference type="Gene3D" id="3.10.310.40">
    <property type="match status" value="1"/>
</dbReference>
<dbReference type="Pfam" id="PF01411">
    <property type="entry name" value="tRNA-synt_2c"/>
    <property type="match status" value="1"/>
</dbReference>
<keyword evidence="11" id="KW-0067">ATP-binding</keyword>
<accession>A0A124EBK7</accession>
<gene>
    <name evidence="17" type="ORF">APY94_02250</name>
</gene>
<evidence type="ECO:0000256" key="8">
    <source>
        <dbReference type="ARBA" id="ARBA00022723"/>
    </source>
</evidence>
<dbReference type="InterPro" id="IPR051335">
    <property type="entry name" value="Alanyl-tRNA_Editing_Enzymes"/>
</dbReference>
<evidence type="ECO:0000256" key="2">
    <source>
        <dbReference type="ARBA" id="ARBA00004496"/>
    </source>
</evidence>
<evidence type="ECO:0000256" key="9">
    <source>
        <dbReference type="ARBA" id="ARBA00022741"/>
    </source>
</evidence>
<dbReference type="InterPro" id="IPR018163">
    <property type="entry name" value="Thr/Ala-tRNA-synth_IIc_edit"/>
</dbReference>
<dbReference type="PANTHER" id="PTHR43462:SF1">
    <property type="entry name" value="ALANYL-TRNA EDITING PROTEIN AARSD1"/>
    <property type="match status" value="1"/>
</dbReference>
<dbReference type="Pfam" id="PF07973">
    <property type="entry name" value="tRNA_SAD"/>
    <property type="match status" value="1"/>
</dbReference>
<feature type="domain" description="Alanyl-transfer RNA synthetases family profile" evidence="16">
    <location>
        <begin position="1"/>
        <end position="245"/>
    </location>
</feature>
<reference evidence="17 18" key="1">
    <citation type="submission" date="2015-10" db="EMBL/GenBank/DDBJ databases">
        <title>Draft genome sequence of Thermococcus celericrescens strain DSM 17994.</title>
        <authorList>
            <person name="Hong S.-J."/>
            <person name="Park C.-E."/>
            <person name="Shin J.-H."/>
        </authorList>
    </citation>
    <scope>NUCLEOTIDE SEQUENCE [LARGE SCALE GENOMIC DNA]</scope>
    <source>
        <strain evidence="17 18">DSM 17994</strain>
    </source>
</reference>
<dbReference type="EMBL" id="LLYW01000006">
    <property type="protein sequence ID" value="KUH34388.1"/>
    <property type="molecule type" value="Genomic_DNA"/>
</dbReference>
<evidence type="ECO:0000256" key="13">
    <source>
        <dbReference type="ARBA" id="ARBA00022917"/>
    </source>
</evidence>
<keyword evidence="9" id="KW-0547">Nucleotide-binding</keyword>
<keyword evidence="12" id="KW-0694">RNA-binding</keyword>
<dbReference type="SUPFAM" id="SSF55186">
    <property type="entry name" value="ThrRS/AlaRS common domain"/>
    <property type="match status" value="1"/>
</dbReference>
<keyword evidence="18" id="KW-1185">Reference proteome</keyword>
<dbReference type="GO" id="GO:0000049">
    <property type="term" value="F:tRNA binding"/>
    <property type="evidence" value="ECO:0007669"/>
    <property type="project" value="UniProtKB-KW"/>
</dbReference>
<sequence length="421" mass="47978">MTEKLYYLDPYVRETTAKVVEVKDLGNGLVEVLLDRTIFYPEGGGQPSDRGLIEGDGFVVEVTRVKERREIWHEGTLTGRLPREGEEVRLRLDWEWRYENMKNHTGQHILSAVLKRLYNLDTTGFQIFENYNKIEVNGELDWGMVTAAEIEANGIISEGIPVTVDEFKYLPDDIAETLRKHVSKVTDRVRIVTIGDIDRTPCGGTHVENTSEIGLIKVLRFYKKSRNLWRIEFVCGNRALKHLNRLLEDYWRALDEMPNKNRPLVERVGELKVELERLEEEKDSLRRELWRWKARALLEEAREIGGIRVVSYVEDAPMKDAQAFVVYLVDKNPNTVALVVGENYAVFAKNKNVAGISMNELLREVLSEAGGGGGGSDVLARGGGFRAKPEEVLELALEKLRGKLSVLVSRDLRKVRKSRCG</sequence>
<keyword evidence="14" id="KW-0030">Aminoacyl-tRNA synthetase</keyword>
<evidence type="ECO:0000256" key="11">
    <source>
        <dbReference type="ARBA" id="ARBA00022840"/>
    </source>
</evidence>
<dbReference type="GO" id="GO:0005524">
    <property type="term" value="F:ATP binding"/>
    <property type="evidence" value="ECO:0007669"/>
    <property type="project" value="UniProtKB-KW"/>
</dbReference>
<dbReference type="FunFam" id="3.10.310.40:FF:000001">
    <property type="entry name" value="Alanine--tRNA ligase"/>
    <property type="match status" value="1"/>
</dbReference>
<dbReference type="AlphaFoldDB" id="A0A124EBK7"/>
<dbReference type="InterPro" id="IPR012947">
    <property type="entry name" value="tRNA_SAD"/>
</dbReference>
<protein>
    <recommendedName>
        <fullName evidence="5">Alanine--tRNA ligase</fullName>
        <ecNumber evidence="4">6.1.1.7</ecNumber>
    </recommendedName>
</protein>
<evidence type="ECO:0000256" key="6">
    <source>
        <dbReference type="ARBA" id="ARBA00022555"/>
    </source>
</evidence>
<organism evidence="17 18">
    <name type="scientific">Thermococcus celericrescens</name>
    <dbReference type="NCBI Taxonomy" id="227598"/>
    <lineage>
        <taxon>Archaea</taxon>
        <taxon>Methanobacteriati</taxon>
        <taxon>Methanobacteriota</taxon>
        <taxon>Thermococci</taxon>
        <taxon>Thermococcales</taxon>
        <taxon>Thermococcaceae</taxon>
        <taxon>Thermococcus</taxon>
    </lineage>
</organism>
<dbReference type="OrthoDB" id="11392at2157"/>
<evidence type="ECO:0000256" key="12">
    <source>
        <dbReference type="ARBA" id="ARBA00022884"/>
    </source>
</evidence>
<comment type="caution">
    <text evidence="17">The sequence shown here is derived from an EMBL/GenBank/DDBJ whole genome shotgun (WGS) entry which is preliminary data.</text>
</comment>
<keyword evidence="7" id="KW-0436">Ligase</keyword>
<keyword evidence="8" id="KW-0479">Metal-binding</keyword>